<evidence type="ECO:0000256" key="1">
    <source>
        <dbReference type="SAM" id="MobiDB-lite"/>
    </source>
</evidence>
<dbReference type="AlphaFoldDB" id="A0A6J2XTN0"/>
<evidence type="ECO:0000313" key="3">
    <source>
        <dbReference type="Proteomes" id="UP000504635"/>
    </source>
</evidence>
<dbReference type="InParanoid" id="A0A6J2XTN0"/>
<dbReference type="Proteomes" id="UP000504635">
    <property type="component" value="Unplaced"/>
</dbReference>
<dbReference type="PANTHER" id="PTHR46599:SF6">
    <property type="entry name" value="DUAL SPECIFICITY PHOSPHATASE 26"/>
    <property type="match status" value="1"/>
</dbReference>
<keyword evidence="3" id="KW-1185">Reference proteome</keyword>
<feature type="compositionally biased region" description="Basic and acidic residues" evidence="1">
    <location>
        <begin position="279"/>
        <end position="289"/>
    </location>
</feature>
<evidence type="ECO:0000259" key="2">
    <source>
        <dbReference type="Pfam" id="PF13843"/>
    </source>
</evidence>
<accession>A0A6J2XTN0</accession>
<dbReference type="PANTHER" id="PTHR46599">
    <property type="entry name" value="PIGGYBAC TRANSPOSABLE ELEMENT-DERIVED PROTEIN 4"/>
    <property type="match status" value="1"/>
</dbReference>
<name>A0A6J2XTN0_SITOR</name>
<dbReference type="RefSeq" id="XP_030754381.1">
    <property type="nucleotide sequence ID" value="XM_030898521.1"/>
</dbReference>
<sequence length="289" mass="33264">MLPAFRGRYPFRQYMPNKPSKYGLKIFAMADSKTFYVSNMEVYLGKQPAGPFALSYSPDLVVKRLITPITGSGRNVTMDNWFTSLPLALDLVQDHNLTVLGTVRKNKKELAPIFIETKQRKECSSVFGFQEKNTVLSCVPKREKTVILLSTMHNDDAIDHFTGEKYKPVIITDYNRTKSGVDAVDKLCASYNTSRNSRLWPLTIFFTLLNIAGIDSRVIYTWNNSKNIKRRFFLKQFSLDLISDHMNSRKSNKYLSKGLKRKMVDFMETEDNVSPPKRPNLDQQKRCTT</sequence>
<dbReference type="InterPro" id="IPR029526">
    <property type="entry name" value="PGBD"/>
</dbReference>
<feature type="domain" description="PiggyBac transposable element-derived protein" evidence="2">
    <location>
        <begin position="4"/>
        <end position="213"/>
    </location>
</feature>
<gene>
    <name evidence="4" type="primary">LOC115881141</name>
</gene>
<dbReference type="Pfam" id="PF13843">
    <property type="entry name" value="DDE_Tnp_1_7"/>
    <property type="match status" value="1"/>
</dbReference>
<proteinExistence type="predicted"/>
<feature type="region of interest" description="Disordered" evidence="1">
    <location>
        <begin position="268"/>
        <end position="289"/>
    </location>
</feature>
<dbReference type="OrthoDB" id="6077919at2759"/>
<dbReference type="GeneID" id="115881141"/>
<evidence type="ECO:0000313" key="4">
    <source>
        <dbReference type="RefSeq" id="XP_030754381.1"/>
    </source>
</evidence>
<organism evidence="3 4">
    <name type="scientific">Sitophilus oryzae</name>
    <name type="common">Rice weevil</name>
    <name type="synonym">Curculio oryzae</name>
    <dbReference type="NCBI Taxonomy" id="7048"/>
    <lineage>
        <taxon>Eukaryota</taxon>
        <taxon>Metazoa</taxon>
        <taxon>Ecdysozoa</taxon>
        <taxon>Arthropoda</taxon>
        <taxon>Hexapoda</taxon>
        <taxon>Insecta</taxon>
        <taxon>Pterygota</taxon>
        <taxon>Neoptera</taxon>
        <taxon>Endopterygota</taxon>
        <taxon>Coleoptera</taxon>
        <taxon>Polyphaga</taxon>
        <taxon>Cucujiformia</taxon>
        <taxon>Curculionidae</taxon>
        <taxon>Dryophthorinae</taxon>
        <taxon>Sitophilus</taxon>
    </lineage>
</organism>
<protein>
    <submittedName>
        <fullName evidence="4">PiggyBac transposable element-derived protein 4-like</fullName>
    </submittedName>
</protein>
<dbReference type="KEGG" id="soy:115881141"/>
<reference evidence="4" key="1">
    <citation type="submission" date="2025-08" db="UniProtKB">
        <authorList>
            <consortium name="RefSeq"/>
        </authorList>
    </citation>
    <scope>IDENTIFICATION</scope>
    <source>
        <tissue evidence="4">Gonads</tissue>
    </source>
</reference>